<dbReference type="AlphaFoldDB" id="A0A5C6ZV27"/>
<organism evidence="1 2">
    <name type="scientific">Gillisia hiemivivida</name>
    <dbReference type="NCBI Taxonomy" id="291190"/>
    <lineage>
        <taxon>Bacteria</taxon>
        <taxon>Pseudomonadati</taxon>
        <taxon>Bacteroidota</taxon>
        <taxon>Flavobacteriia</taxon>
        <taxon>Flavobacteriales</taxon>
        <taxon>Flavobacteriaceae</taxon>
        <taxon>Gillisia</taxon>
    </lineage>
</organism>
<gene>
    <name evidence="1" type="ORF">ES724_08995</name>
</gene>
<protein>
    <submittedName>
        <fullName evidence="1">Uncharacterized protein</fullName>
    </submittedName>
</protein>
<reference evidence="1 2" key="1">
    <citation type="submission" date="2019-08" db="EMBL/GenBank/DDBJ databases">
        <title>Genome sequence of Gillisia hiemivivida IC154 (type strain).</title>
        <authorList>
            <person name="Bowman J.P."/>
        </authorList>
    </citation>
    <scope>NUCLEOTIDE SEQUENCE [LARGE SCALE GENOMIC DNA]</scope>
    <source>
        <strain evidence="1 2">IC154</strain>
    </source>
</reference>
<keyword evidence="2" id="KW-1185">Reference proteome</keyword>
<comment type="caution">
    <text evidence="1">The sequence shown here is derived from an EMBL/GenBank/DDBJ whole genome shotgun (WGS) entry which is preliminary data.</text>
</comment>
<evidence type="ECO:0000313" key="2">
    <source>
        <dbReference type="Proteomes" id="UP000321367"/>
    </source>
</evidence>
<evidence type="ECO:0000313" key="1">
    <source>
        <dbReference type="EMBL" id="TXD93785.1"/>
    </source>
</evidence>
<accession>A0A5C6ZV27</accession>
<proteinExistence type="predicted"/>
<dbReference type="EMBL" id="VORY01000008">
    <property type="protein sequence ID" value="TXD93785.1"/>
    <property type="molecule type" value="Genomic_DNA"/>
</dbReference>
<dbReference type="RefSeq" id="WP_146932259.1">
    <property type="nucleotide sequence ID" value="NZ_CBCSHZ010000008.1"/>
</dbReference>
<sequence>MSRSRRKLPILGNCLASSEKEEKLKANRKLRRLVKKKLSDSQIELPQLKEISNKWNWPKDGKSYRSDLTKKQLSK</sequence>
<dbReference type="OrthoDB" id="8526439at2"/>
<name>A0A5C6ZV27_9FLAO</name>
<dbReference type="Proteomes" id="UP000321367">
    <property type="component" value="Unassembled WGS sequence"/>
</dbReference>